<comment type="caution">
    <text evidence="4">The sequence shown here is derived from an EMBL/GenBank/DDBJ whole genome shotgun (WGS) entry which is preliminary data.</text>
</comment>
<accession>A0ABQ9WEH3</accession>
<dbReference type="Gene3D" id="1.25.40.20">
    <property type="entry name" value="Ankyrin repeat-containing domain"/>
    <property type="match status" value="3"/>
</dbReference>
<dbReference type="InterPro" id="IPR051631">
    <property type="entry name" value="Ankyrin-KH/SAM_domain"/>
</dbReference>
<dbReference type="PROSITE" id="PS50297">
    <property type="entry name" value="ANK_REP_REGION"/>
    <property type="match status" value="6"/>
</dbReference>
<dbReference type="Proteomes" id="UP001266305">
    <property type="component" value="Unassembled WGS sequence"/>
</dbReference>
<dbReference type="PANTHER" id="PTHR23206:SF5">
    <property type="entry name" value="ANKYRIN REPEAT AND KH DOMAIN-CONTAINING PROTEIN 1"/>
    <property type="match status" value="1"/>
</dbReference>
<keyword evidence="2 3" id="KW-0040">ANK repeat</keyword>
<keyword evidence="5" id="KW-1185">Reference proteome</keyword>
<dbReference type="InterPro" id="IPR002110">
    <property type="entry name" value="Ankyrin_rpt"/>
</dbReference>
<dbReference type="PANTHER" id="PTHR23206">
    <property type="entry name" value="MASK PROTEIN"/>
    <property type="match status" value="1"/>
</dbReference>
<dbReference type="Pfam" id="PF00023">
    <property type="entry name" value="Ank"/>
    <property type="match status" value="1"/>
</dbReference>
<feature type="repeat" description="ANK" evidence="3">
    <location>
        <begin position="80"/>
        <end position="112"/>
    </location>
</feature>
<dbReference type="Pfam" id="PF12796">
    <property type="entry name" value="Ank_2"/>
    <property type="match status" value="2"/>
</dbReference>
<evidence type="ECO:0000313" key="4">
    <source>
        <dbReference type="EMBL" id="KAK2120047.1"/>
    </source>
</evidence>
<dbReference type="PROSITE" id="PS50088">
    <property type="entry name" value="ANK_REPEAT"/>
    <property type="match status" value="6"/>
</dbReference>
<dbReference type="PRINTS" id="PR01415">
    <property type="entry name" value="ANKYRIN"/>
</dbReference>
<gene>
    <name evidence="4" type="ORF">P7K49_001433</name>
</gene>
<dbReference type="SMART" id="SM00248">
    <property type="entry name" value="ANK"/>
    <property type="match status" value="7"/>
</dbReference>
<dbReference type="SUPFAM" id="SSF48403">
    <property type="entry name" value="Ankyrin repeat"/>
    <property type="match status" value="2"/>
</dbReference>
<keyword evidence="1" id="KW-0677">Repeat</keyword>
<evidence type="ECO:0000256" key="2">
    <source>
        <dbReference type="ARBA" id="ARBA00023043"/>
    </source>
</evidence>
<organism evidence="4 5">
    <name type="scientific">Saguinus oedipus</name>
    <name type="common">Cotton-top tamarin</name>
    <name type="synonym">Oedipomidas oedipus</name>
    <dbReference type="NCBI Taxonomy" id="9490"/>
    <lineage>
        <taxon>Eukaryota</taxon>
        <taxon>Metazoa</taxon>
        <taxon>Chordata</taxon>
        <taxon>Craniata</taxon>
        <taxon>Vertebrata</taxon>
        <taxon>Euteleostomi</taxon>
        <taxon>Mammalia</taxon>
        <taxon>Eutheria</taxon>
        <taxon>Euarchontoglires</taxon>
        <taxon>Primates</taxon>
        <taxon>Haplorrhini</taxon>
        <taxon>Platyrrhini</taxon>
        <taxon>Cebidae</taxon>
        <taxon>Callitrichinae</taxon>
        <taxon>Saguinus</taxon>
    </lineage>
</organism>
<feature type="repeat" description="ANK" evidence="3">
    <location>
        <begin position="330"/>
        <end position="362"/>
    </location>
</feature>
<reference evidence="4 5" key="1">
    <citation type="submission" date="2023-05" db="EMBL/GenBank/DDBJ databases">
        <title>B98-5 Cell Line De Novo Hybrid Assembly: An Optical Mapping Approach.</title>
        <authorList>
            <person name="Kananen K."/>
            <person name="Auerbach J.A."/>
            <person name="Kautto E."/>
            <person name="Blachly J.S."/>
        </authorList>
    </citation>
    <scope>NUCLEOTIDE SEQUENCE [LARGE SCALE GENOMIC DNA]</scope>
    <source>
        <strain evidence="4">B95-8</strain>
        <tissue evidence="4">Cell line</tissue>
    </source>
</reference>
<feature type="repeat" description="ANK" evidence="3">
    <location>
        <begin position="364"/>
        <end position="396"/>
    </location>
</feature>
<name>A0ABQ9WEH3_SAGOE</name>
<dbReference type="EMBL" id="JASSZA010000001">
    <property type="protein sequence ID" value="KAK2120047.1"/>
    <property type="molecule type" value="Genomic_DNA"/>
</dbReference>
<proteinExistence type="predicted"/>
<feature type="repeat" description="ANK" evidence="3">
    <location>
        <begin position="33"/>
        <end position="65"/>
    </location>
</feature>
<evidence type="ECO:0000313" key="5">
    <source>
        <dbReference type="Proteomes" id="UP001266305"/>
    </source>
</evidence>
<evidence type="ECO:0000256" key="1">
    <source>
        <dbReference type="ARBA" id="ARBA00022737"/>
    </source>
</evidence>
<feature type="repeat" description="ANK" evidence="3">
    <location>
        <begin position="114"/>
        <end position="146"/>
    </location>
</feature>
<sequence length="419" mass="45197">MSLILHLPGRFGHVSVAHLLLDHGADVNAQNRLGASVLTVASRGGHLGVVKLLLEAGAFVDHHHPLGEQPGLGSIRDEPLDITALMAAIQHGHEAVVRLLMEWGADPNRAARTVSWSPLMLAALTGRLGVAQQLVEKGANPDHLSVLEKTAFEVALDCKHRDLVDYLDPLTTVRPKTGSSPVSGESDFSNLEQEPGSFYSKAILSNHIILMQDCLALWDGDALISPRCKGSDTLVDVAKVSPESQVPSGSCSIPQDQLKLQKACVQPPSKWTGHEDVCSDTPWVLPGPSLEEDEEKRRPDIFHALKMGNFQLVKEIADEDPSHVNLVNGDGATPLMLAAVTGQLALVQLLVERHADVDKQDSVHGWTALMQATYHGNKEIVKYLLNQGADVTLRAKNGYTAFDLVMLLNDPGLNPVLGS</sequence>
<evidence type="ECO:0000256" key="3">
    <source>
        <dbReference type="PROSITE-ProRule" id="PRU00023"/>
    </source>
</evidence>
<dbReference type="InterPro" id="IPR036770">
    <property type="entry name" value="Ankyrin_rpt-contain_sf"/>
</dbReference>
<feature type="repeat" description="ANK" evidence="3">
    <location>
        <begin position="1"/>
        <end position="32"/>
    </location>
</feature>
<protein>
    <submittedName>
        <fullName evidence="4">Uncharacterized protein</fullName>
    </submittedName>
</protein>